<dbReference type="PANTHER" id="PTHR38767:SF1">
    <property type="entry name" value="DNA POLYMERASE III SUBUNIT CHI"/>
    <property type="match status" value="1"/>
</dbReference>
<dbReference type="InterPro" id="IPR007459">
    <property type="entry name" value="DNA_pol3_chi"/>
</dbReference>
<dbReference type="GO" id="GO:0006260">
    <property type="term" value="P:DNA replication"/>
    <property type="evidence" value="ECO:0007669"/>
    <property type="project" value="InterPro"/>
</dbReference>
<gene>
    <name evidence="1" type="ORF">KDD17_06190</name>
</gene>
<evidence type="ECO:0000313" key="2">
    <source>
        <dbReference type="Proteomes" id="UP000683291"/>
    </source>
</evidence>
<dbReference type="EC" id="2.7.7.7" evidence="1"/>
<dbReference type="Pfam" id="PF04364">
    <property type="entry name" value="DNA_pol3_chi"/>
    <property type="match status" value="1"/>
</dbReference>
<reference evidence="1" key="1">
    <citation type="submission" date="2021-04" db="EMBL/GenBank/DDBJ databases">
        <title>Complete genome sequence for Sulfitobacter sp. strain JK7-1.</title>
        <authorList>
            <person name="Park S.-J."/>
        </authorList>
    </citation>
    <scope>NUCLEOTIDE SEQUENCE</scope>
    <source>
        <strain evidence="1">JK7-1</strain>
    </source>
</reference>
<dbReference type="EMBL" id="CP073581">
    <property type="protein sequence ID" value="QUJ77560.1"/>
    <property type="molecule type" value="Genomic_DNA"/>
</dbReference>
<dbReference type="InterPro" id="IPR036768">
    <property type="entry name" value="PolIII_chi_sf"/>
</dbReference>
<dbReference type="RefSeq" id="WP_212705754.1">
    <property type="nucleotide sequence ID" value="NZ_CP073581.1"/>
</dbReference>
<sequence>MANAMFYHLTQRPLDATLRMLLEKSLAADWRVAVRGTDEAGLRALDQALWLGAEDSFLPHGLAGGAHDAAQPILLGTGDVSANAPQCLMAVHSADVSVAEAQGLERVCILFDDDDVPKAHARTHWKTLTDAGIKAQYWSDQSGRWEMLREA</sequence>
<proteinExistence type="predicted"/>
<dbReference type="SUPFAM" id="SSF102400">
    <property type="entry name" value="DNA polymerase III chi subunit"/>
    <property type="match status" value="1"/>
</dbReference>
<dbReference type="Proteomes" id="UP000683291">
    <property type="component" value="Chromosome 1"/>
</dbReference>
<dbReference type="KEGG" id="sual:KDD17_06190"/>
<protein>
    <submittedName>
        <fullName evidence="1">DNA polymerase III subunit chi</fullName>
        <ecNumber evidence="1">2.7.7.7</ecNumber>
    </submittedName>
</protein>
<dbReference type="GO" id="GO:0003887">
    <property type="term" value="F:DNA-directed DNA polymerase activity"/>
    <property type="evidence" value="ECO:0007669"/>
    <property type="project" value="UniProtKB-EC"/>
</dbReference>
<dbReference type="AlphaFoldDB" id="A0A975JFZ2"/>
<keyword evidence="1" id="KW-0548">Nucleotidyltransferase</keyword>
<evidence type="ECO:0000313" key="1">
    <source>
        <dbReference type="EMBL" id="QUJ77560.1"/>
    </source>
</evidence>
<keyword evidence="1" id="KW-0808">Transferase</keyword>
<dbReference type="NCBIfam" id="NF004347">
    <property type="entry name" value="PRK05728.1-4"/>
    <property type="match status" value="1"/>
</dbReference>
<name>A0A975JFZ2_9RHOB</name>
<organism evidence="1 2">
    <name type="scientific">Sulfitobacter albidus</name>
    <dbReference type="NCBI Taxonomy" id="2829501"/>
    <lineage>
        <taxon>Bacteria</taxon>
        <taxon>Pseudomonadati</taxon>
        <taxon>Pseudomonadota</taxon>
        <taxon>Alphaproteobacteria</taxon>
        <taxon>Rhodobacterales</taxon>
        <taxon>Roseobacteraceae</taxon>
        <taxon>Sulfitobacter</taxon>
    </lineage>
</organism>
<dbReference type="GO" id="GO:0032298">
    <property type="term" value="P:positive regulation of DNA-templated DNA replication initiation"/>
    <property type="evidence" value="ECO:0007669"/>
    <property type="project" value="TreeGrafter"/>
</dbReference>
<keyword evidence="2" id="KW-1185">Reference proteome</keyword>
<dbReference type="PANTHER" id="PTHR38767">
    <property type="entry name" value="DNA POLYMERASE III SUBUNIT CHI"/>
    <property type="match status" value="1"/>
</dbReference>
<dbReference type="Gene3D" id="3.40.50.10110">
    <property type="entry name" value="DNA polymerase III subunit chi"/>
    <property type="match status" value="1"/>
</dbReference>
<dbReference type="GO" id="GO:0003677">
    <property type="term" value="F:DNA binding"/>
    <property type="evidence" value="ECO:0007669"/>
    <property type="project" value="InterPro"/>
</dbReference>
<accession>A0A975JFZ2</accession>